<dbReference type="OrthoDB" id="2448307at2759"/>
<dbReference type="InterPro" id="IPR040410">
    <property type="entry name" value="UPF0658_Golgi"/>
</dbReference>
<evidence type="ECO:0000256" key="2">
    <source>
        <dbReference type="SAM" id="Phobius"/>
    </source>
</evidence>
<dbReference type="EMBL" id="WIUZ02000006">
    <property type="protein sequence ID" value="KAF9786041.1"/>
    <property type="molecule type" value="Genomic_DNA"/>
</dbReference>
<feature type="transmembrane region" description="Helical" evidence="2">
    <location>
        <begin position="374"/>
        <end position="399"/>
    </location>
</feature>
<evidence type="ECO:0000313" key="3">
    <source>
        <dbReference type="EMBL" id="KAF9786041.1"/>
    </source>
</evidence>
<feature type="transmembrane region" description="Helical" evidence="2">
    <location>
        <begin position="277"/>
        <end position="294"/>
    </location>
</feature>
<dbReference type="PANTHER" id="PTHR34391">
    <property type="entry name" value="UPF0658 GOLGI APPARATUS MEMBRANE PROTEIN C1952.10C-RELATED"/>
    <property type="match status" value="1"/>
</dbReference>
<dbReference type="PANTHER" id="PTHR34391:SF2">
    <property type="entry name" value="TRP C-TERMINAL DOMAIN-CONTAINING PROTEIN"/>
    <property type="match status" value="1"/>
</dbReference>
<evidence type="ECO:0008006" key="5">
    <source>
        <dbReference type="Google" id="ProtNLM"/>
    </source>
</evidence>
<reference evidence="3" key="1">
    <citation type="journal article" date="2020" name="Nat. Commun.">
        <title>Large-scale genome sequencing of mycorrhizal fungi provides insights into the early evolution of symbiotic traits.</title>
        <authorList>
            <person name="Miyauchi S."/>
            <person name="Kiss E."/>
            <person name="Kuo A."/>
            <person name="Drula E."/>
            <person name="Kohler A."/>
            <person name="Sanchez-Garcia M."/>
            <person name="Morin E."/>
            <person name="Andreopoulos B."/>
            <person name="Barry K.W."/>
            <person name="Bonito G."/>
            <person name="Buee M."/>
            <person name="Carver A."/>
            <person name="Chen C."/>
            <person name="Cichocki N."/>
            <person name="Clum A."/>
            <person name="Culley D."/>
            <person name="Crous P.W."/>
            <person name="Fauchery L."/>
            <person name="Girlanda M."/>
            <person name="Hayes R.D."/>
            <person name="Keri Z."/>
            <person name="LaButti K."/>
            <person name="Lipzen A."/>
            <person name="Lombard V."/>
            <person name="Magnuson J."/>
            <person name="Maillard F."/>
            <person name="Murat C."/>
            <person name="Nolan M."/>
            <person name="Ohm R.A."/>
            <person name="Pangilinan J."/>
            <person name="Pereira M.F."/>
            <person name="Perotto S."/>
            <person name="Peter M."/>
            <person name="Pfister S."/>
            <person name="Riley R."/>
            <person name="Sitrit Y."/>
            <person name="Stielow J.B."/>
            <person name="Szollosi G."/>
            <person name="Zifcakova L."/>
            <person name="Stursova M."/>
            <person name="Spatafora J.W."/>
            <person name="Tedersoo L."/>
            <person name="Vaario L.M."/>
            <person name="Yamada A."/>
            <person name="Yan M."/>
            <person name="Wang P."/>
            <person name="Xu J."/>
            <person name="Bruns T."/>
            <person name="Baldrian P."/>
            <person name="Vilgalys R."/>
            <person name="Dunand C."/>
            <person name="Henrissat B."/>
            <person name="Grigoriev I.V."/>
            <person name="Hibbett D."/>
            <person name="Nagy L.G."/>
            <person name="Martin F.M."/>
        </authorList>
    </citation>
    <scope>NUCLEOTIDE SEQUENCE</scope>
    <source>
        <strain evidence="3">UH-Tt-Lm1</strain>
    </source>
</reference>
<comment type="caution">
    <text evidence="3">The sequence shown here is derived from an EMBL/GenBank/DDBJ whole genome shotgun (WGS) entry which is preliminary data.</text>
</comment>
<feature type="transmembrane region" description="Helical" evidence="2">
    <location>
        <begin position="253"/>
        <end position="271"/>
    </location>
</feature>
<evidence type="ECO:0000313" key="4">
    <source>
        <dbReference type="Proteomes" id="UP000736335"/>
    </source>
</evidence>
<feature type="transmembrane region" description="Helical" evidence="2">
    <location>
        <begin position="479"/>
        <end position="505"/>
    </location>
</feature>
<proteinExistence type="predicted"/>
<organism evidence="3 4">
    <name type="scientific">Thelephora terrestris</name>
    <dbReference type="NCBI Taxonomy" id="56493"/>
    <lineage>
        <taxon>Eukaryota</taxon>
        <taxon>Fungi</taxon>
        <taxon>Dikarya</taxon>
        <taxon>Basidiomycota</taxon>
        <taxon>Agaricomycotina</taxon>
        <taxon>Agaricomycetes</taxon>
        <taxon>Thelephorales</taxon>
        <taxon>Thelephoraceae</taxon>
        <taxon>Thelephora</taxon>
    </lineage>
</organism>
<dbReference type="GO" id="GO:0005794">
    <property type="term" value="C:Golgi apparatus"/>
    <property type="evidence" value="ECO:0007669"/>
    <property type="project" value="TreeGrafter"/>
</dbReference>
<feature type="region of interest" description="Disordered" evidence="1">
    <location>
        <begin position="91"/>
        <end position="158"/>
    </location>
</feature>
<feature type="transmembrane region" description="Helical" evidence="2">
    <location>
        <begin position="419"/>
        <end position="439"/>
    </location>
</feature>
<evidence type="ECO:0000256" key="1">
    <source>
        <dbReference type="SAM" id="MobiDB-lite"/>
    </source>
</evidence>
<dbReference type="Proteomes" id="UP000736335">
    <property type="component" value="Unassembled WGS sequence"/>
</dbReference>
<gene>
    <name evidence="3" type="ORF">BJ322DRAFT_1004558</name>
</gene>
<sequence>ARVALSKLTICYFIFSVVHCVIQVALQGHAFSTNAKAATFLWDAVAQGNAKVEGILLTFGNSLQVCDTVEDALSHSSCQLVWNGTATEPIQSVPLPSTSSTTPAYSTTSSLPSYPSLPPDTTFSTPTATPKSVTLSRSSSSLLTTPSHTSPGDPLPTVSTRVVNLVGSGTGDEPIETSVVILDRRSKVRSSAGTIHHSVSDQVQGSGGIPQGSTVVQIRKSGDTNSSVVLDPKCLISLNWPAAALDDTKREDIVFIAFQFWVLGMSIVAILNESIPHIIASLLTHMVATGWGAFQIVHTNQFQTSFSLLITDGACGVNLLPGYWGPRRAAEIASLALNAFALLIAIVLSWRLTKAFGWRTFKRMGASMPIRTQYRAVLILSITIQLAFFFIAASAGLWLDQLINGVISHITKQKVGCEVVTVLILVLLVPWLALGWISVRKEQRILMAVFLGMSVLYLANWGIMFVGASFRWIFLEWRFFSLMTSASVVLTLSALIAGVVCRLGFGKGLPEHCMLSESRYMDDEDTLFSPSGQDDASEISIEKVEFPPMGYPVPTFSAAFRSNAEDDTPEKPQFPNPQMGPRFFYGSSVPFDQRAVLEPAPAYIRQQPPTSTTPHLYQYDGGAAIHSRSNSDVSVYSGTRKRWVS</sequence>
<feature type="transmembrane region" description="Helical" evidence="2">
    <location>
        <begin position="332"/>
        <end position="353"/>
    </location>
</feature>
<feature type="compositionally biased region" description="Low complexity" evidence="1">
    <location>
        <begin position="129"/>
        <end position="151"/>
    </location>
</feature>
<accession>A0A9P6HFC8</accession>
<protein>
    <recommendedName>
        <fullName evidence="5">TRP C-terminal domain-containing protein</fullName>
    </recommendedName>
</protein>
<keyword evidence="4" id="KW-1185">Reference proteome</keyword>
<name>A0A9P6HFC8_9AGAM</name>
<feature type="transmembrane region" description="Helical" evidence="2">
    <location>
        <begin position="446"/>
        <end position="473"/>
    </location>
</feature>
<feature type="compositionally biased region" description="Low complexity" evidence="1">
    <location>
        <begin position="94"/>
        <end position="122"/>
    </location>
</feature>
<keyword evidence="2" id="KW-1133">Transmembrane helix</keyword>
<feature type="non-terminal residue" evidence="3">
    <location>
        <position position="645"/>
    </location>
</feature>
<keyword evidence="2" id="KW-0812">Transmembrane</keyword>
<keyword evidence="2" id="KW-0472">Membrane</keyword>
<dbReference type="AlphaFoldDB" id="A0A9P6HFC8"/>
<reference evidence="3" key="2">
    <citation type="submission" date="2020-11" db="EMBL/GenBank/DDBJ databases">
        <authorList>
            <consortium name="DOE Joint Genome Institute"/>
            <person name="Kuo A."/>
            <person name="Miyauchi S."/>
            <person name="Kiss E."/>
            <person name="Drula E."/>
            <person name="Kohler A."/>
            <person name="Sanchez-Garcia M."/>
            <person name="Andreopoulos B."/>
            <person name="Barry K.W."/>
            <person name="Bonito G."/>
            <person name="Buee M."/>
            <person name="Carver A."/>
            <person name="Chen C."/>
            <person name="Cichocki N."/>
            <person name="Clum A."/>
            <person name="Culley D."/>
            <person name="Crous P.W."/>
            <person name="Fauchery L."/>
            <person name="Girlanda M."/>
            <person name="Hayes R."/>
            <person name="Keri Z."/>
            <person name="Labutti K."/>
            <person name="Lipzen A."/>
            <person name="Lombard V."/>
            <person name="Magnuson J."/>
            <person name="Maillard F."/>
            <person name="Morin E."/>
            <person name="Murat C."/>
            <person name="Nolan M."/>
            <person name="Ohm R."/>
            <person name="Pangilinan J."/>
            <person name="Pereira M."/>
            <person name="Perotto S."/>
            <person name="Peter M."/>
            <person name="Riley R."/>
            <person name="Sitrit Y."/>
            <person name="Stielow B."/>
            <person name="Szollosi G."/>
            <person name="Zifcakova L."/>
            <person name="Stursova M."/>
            <person name="Spatafora J.W."/>
            <person name="Tedersoo L."/>
            <person name="Vaario L.-M."/>
            <person name="Yamada A."/>
            <person name="Yan M."/>
            <person name="Wang P."/>
            <person name="Xu J."/>
            <person name="Bruns T."/>
            <person name="Baldrian P."/>
            <person name="Vilgalys R."/>
            <person name="Henrissat B."/>
            <person name="Grigoriev I.V."/>
            <person name="Hibbett D."/>
            <person name="Nagy L.G."/>
            <person name="Martin F.M."/>
        </authorList>
    </citation>
    <scope>NUCLEOTIDE SEQUENCE</scope>
    <source>
        <strain evidence="3">UH-Tt-Lm1</strain>
    </source>
</reference>